<comment type="caution">
    <text evidence="4">The sequence shown here is derived from an EMBL/GenBank/DDBJ whole genome shotgun (WGS) entry which is preliminary data.</text>
</comment>
<dbReference type="Proteomes" id="UP000593567">
    <property type="component" value="Unassembled WGS sequence"/>
</dbReference>
<dbReference type="InterPro" id="IPR000315">
    <property type="entry name" value="Znf_B-box"/>
</dbReference>
<keyword evidence="1" id="KW-0479">Metal-binding</keyword>
<proteinExistence type="predicted"/>
<keyword evidence="2" id="KW-0175">Coiled coil</keyword>
<protein>
    <recommendedName>
        <fullName evidence="3">B box-type domain-containing protein</fullName>
    </recommendedName>
</protein>
<keyword evidence="5" id="KW-1185">Reference proteome</keyword>
<dbReference type="EMBL" id="VXIV02001147">
    <property type="protein sequence ID" value="KAF6034127.1"/>
    <property type="molecule type" value="Genomic_DNA"/>
</dbReference>
<evidence type="ECO:0000313" key="4">
    <source>
        <dbReference type="EMBL" id="KAF6034127.1"/>
    </source>
</evidence>
<dbReference type="InterPro" id="IPR015943">
    <property type="entry name" value="WD40/YVTN_repeat-like_dom_sf"/>
</dbReference>
<accession>A0A7J7K7B6</accession>
<dbReference type="GO" id="GO:0008270">
    <property type="term" value="F:zinc ion binding"/>
    <property type="evidence" value="ECO:0007669"/>
    <property type="project" value="UniProtKB-KW"/>
</dbReference>
<feature type="domain" description="B box-type" evidence="3">
    <location>
        <begin position="51"/>
        <end position="97"/>
    </location>
</feature>
<keyword evidence="1" id="KW-0863">Zinc-finger</keyword>
<evidence type="ECO:0000256" key="2">
    <source>
        <dbReference type="SAM" id="Coils"/>
    </source>
</evidence>
<evidence type="ECO:0000259" key="3">
    <source>
        <dbReference type="PROSITE" id="PS50119"/>
    </source>
</evidence>
<dbReference type="PROSITE" id="PS50119">
    <property type="entry name" value="ZF_BBOX"/>
    <property type="match status" value="1"/>
</dbReference>
<reference evidence="4" key="1">
    <citation type="submission" date="2020-06" db="EMBL/GenBank/DDBJ databases">
        <title>Draft genome of Bugula neritina, a colonial animal packing powerful symbionts and potential medicines.</title>
        <authorList>
            <person name="Rayko M."/>
        </authorList>
    </citation>
    <scope>NUCLEOTIDE SEQUENCE [LARGE SCALE GENOMIC DNA]</scope>
    <source>
        <strain evidence="4">Kwan_BN1</strain>
    </source>
</reference>
<evidence type="ECO:0000256" key="1">
    <source>
        <dbReference type="PROSITE-ProRule" id="PRU00024"/>
    </source>
</evidence>
<organism evidence="4 5">
    <name type="scientific">Bugula neritina</name>
    <name type="common">Brown bryozoan</name>
    <name type="synonym">Sertularia neritina</name>
    <dbReference type="NCBI Taxonomy" id="10212"/>
    <lineage>
        <taxon>Eukaryota</taxon>
        <taxon>Metazoa</taxon>
        <taxon>Spiralia</taxon>
        <taxon>Lophotrochozoa</taxon>
        <taxon>Bryozoa</taxon>
        <taxon>Gymnolaemata</taxon>
        <taxon>Cheilostomatida</taxon>
        <taxon>Flustrina</taxon>
        <taxon>Buguloidea</taxon>
        <taxon>Bugulidae</taxon>
        <taxon>Bugula</taxon>
    </lineage>
</organism>
<evidence type="ECO:0000313" key="5">
    <source>
        <dbReference type="Proteomes" id="UP000593567"/>
    </source>
</evidence>
<feature type="coiled-coil region" evidence="2">
    <location>
        <begin position="117"/>
        <end position="187"/>
    </location>
</feature>
<name>A0A7J7K7B6_BUGNE</name>
<dbReference type="SUPFAM" id="SSF63825">
    <property type="entry name" value="YWTD domain"/>
    <property type="match status" value="1"/>
</dbReference>
<gene>
    <name evidence="4" type="ORF">EB796_007565</name>
</gene>
<keyword evidence="1" id="KW-0862">Zinc</keyword>
<sequence length="438" mass="50345">MEVRDTEKGYPMYKIAINPKQDLYNLNQLKQFHHLPDIKVMMIIDTFVTVDEADICERERCKRHVDKYCTNCMKFLCYRCSRKSKCHQGSAHRARDYNAELKDTYKTMYQGWKEVRQANIDELIQEQNQLLAEIKKEIAEATVANVGEAIQEAGLKSQDIADITKKIEENRNVLDQYQSAIKSLDDKDFIKLMSQLSLVSSRSSYSFGDGSLVLKNLCLDVFESDGEIFISHLGHFCIHKYRQEALCDRDDKHEQTTSACLSAQKYNNRVYALFRFGSGKREVIKYNSKYQEMTRWSVSDSKSVGHLVVSNKNVYVTNPDHDSLSVFSIYGPPETTIQHQTFQKPKFMCLCPPDSIVVTSQSSDIVSKIDCKENKVVWSSDVTKPMAVCFYEANKELWVKSYSSECIFWLRQSGNTGEACVNEISSGWTTLLDTVVEF</sequence>
<dbReference type="Gene3D" id="2.130.10.10">
    <property type="entry name" value="YVTN repeat-like/Quinoprotein amine dehydrogenase"/>
    <property type="match status" value="1"/>
</dbReference>
<dbReference type="AlphaFoldDB" id="A0A7J7K7B6"/>